<evidence type="ECO:0000313" key="3">
    <source>
        <dbReference type="WBParaSite" id="HPLM_0000677601-mRNA-1"/>
    </source>
</evidence>
<proteinExistence type="predicted"/>
<evidence type="ECO:0000313" key="1">
    <source>
        <dbReference type="EMBL" id="VDO29983.1"/>
    </source>
</evidence>
<name>A0A0N4W937_HAEPC</name>
<evidence type="ECO:0000313" key="2">
    <source>
        <dbReference type="Proteomes" id="UP000268014"/>
    </source>
</evidence>
<reference evidence="1 2" key="2">
    <citation type="submission" date="2018-11" db="EMBL/GenBank/DDBJ databases">
        <authorList>
            <consortium name="Pathogen Informatics"/>
        </authorList>
    </citation>
    <scope>NUCLEOTIDE SEQUENCE [LARGE SCALE GENOMIC DNA]</scope>
    <source>
        <strain evidence="1 2">MHpl1</strain>
    </source>
</reference>
<gene>
    <name evidence="1" type="ORF">HPLM_LOCUS6768</name>
</gene>
<accession>A0A0N4W937</accession>
<sequence>MPFPFSTLEMPHLWRRRGGGVKERLASITGQWGVTLKLNHGESTLRPLQFDRSRISDTSSVANGTL</sequence>
<dbReference type="AlphaFoldDB" id="A0A0N4W937"/>
<dbReference type="EMBL" id="UZAF01016545">
    <property type="protein sequence ID" value="VDO29983.1"/>
    <property type="molecule type" value="Genomic_DNA"/>
</dbReference>
<dbReference type="WBParaSite" id="HPLM_0000677601-mRNA-1">
    <property type="protein sequence ID" value="HPLM_0000677601-mRNA-1"/>
    <property type="gene ID" value="HPLM_0000677601"/>
</dbReference>
<dbReference type="Proteomes" id="UP000268014">
    <property type="component" value="Unassembled WGS sequence"/>
</dbReference>
<reference evidence="3" key="1">
    <citation type="submission" date="2017-02" db="UniProtKB">
        <authorList>
            <consortium name="WormBaseParasite"/>
        </authorList>
    </citation>
    <scope>IDENTIFICATION</scope>
</reference>
<protein>
    <submittedName>
        <fullName evidence="1 3">Uncharacterized protein</fullName>
    </submittedName>
</protein>
<keyword evidence="2" id="KW-1185">Reference proteome</keyword>
<organism evidence="3">
    <name type="scientific">Haemonchus placei</name>
    <name type="common">Barber's pole worm</name>
    <dbReference type="NCBI Taxonomy" id="6290"/>
    <lineage>
        <taxon>Eukaryota</taxon>
        <taxon>Metazoa</taxon>
        <taxon>Ecdysozoa</taxon>
        <taxon>Nematoda</taxon>
        <taxon>Chromadorea</taxon>
        <taxon>Rhabditida</taxon>
        <taxon>Rhabditina</taxon>
        <taxon>Rhabditomorpha</taxon>
        <taxon>Strongyloidea</taxon>
        <taxon>Trichostrongylidae</taxon>
        <taxon>Haemonchus</taxon>
    </lineage>
</organism>